<evidence type="ECO:0000256" key="5">
    <source>
        <dbReference type="ARBA" id="ARBA00022771"/>
    </source>
</evidence>
<evidence type="ECO:0000256" key="6">
    <source>
        <dbReference type="ARBA" id="ARBA00022801"/>
    </source>
</evidence>
<dbReference type="InterPro" id="IPR012319">
    <property type="entry name" value="FPG_cat"/>
</dbReference>
<dbReference type="SMART" id="SM01232">
    <property type="entry name" value="H2TH"/>
    <property type="match status" value="1"/>
</dbReference>
<dbReference type="SMART" id="SM00898">
    <property type="entry name" value="Fapy_DNA_glyco"/>
    <property type="match status" value="1"/>
</dbReference>
<dbReference type="CDD" id="cd08965">
    <property type="entry name" value="EcNei-like_N"/>
    <property type="match status" value="1"/>
</dbReference>
<reference evidence="16 17" key="1">
    <citation type="submission" date="2017-06" db="EMBL/GenBank/DDBJ databases">
        <title>Genome sequencing of cyanobaciteial culture collection at National Institute for Environmental Studies (NIES).</title>
        <authorList>
            <person name="Hirose Y."/>
            <person name="Shimura Y."/>
            <person name="Fujisawa T."/>
            <person name="Nakamura Y."/>
            <person name="Kawachi M."/>
        </authorList>
    </citation>
    <scope>NUCLEOTIDE SEQUENCE [LARGE SCALE GENOMIC DNA]</scope>
    <source>
        <strain evidence="16 17">NIES-267</strain>
    </source>
</reference>
<dbReference type="InterPro" id="IPR035937">
    <property type="entry name" value="FPG_N"/>
</dbReference>
<dbReference type="SUPFAM" id="SSF46946">
    <property type="entry name" value="S13-like H2TH domain"/>
    <property type="match status" value="1"/>
</dbReference>
<keyword evidence="7" id="KW-0862">Zinc</keyword>
<dbReference type="InterPro" id="IPR044091">
    <property type="entry name" value="EcNei-like_N"/>
</dbReference>
<evidence type="ECO:0000256" key="12">
    <source>
        <dbReference type="ARBA" id="ARBA00023295"/>
    </source>
</evidence>
<keyword evidence="10" id="KW-0456">Lyase</keyword>
<dbReference type="EC" id="4.2.99.18" evidence="2"/>
<accession>A0A1Z4LUP7</accession>
<dbReference type="PANTHER" id="PTHR42697:SF1">
    <property type="entry name" value="ENDONUCLEASE 8"/>
    <property type="match status" value="1"/>
</dbReference>
<evidence type="ECO:0000256" key="9">
    <source>
        <dbReference type="ARBA" id="ARBA00023204"/>
    </source>
</evidence>
<keyword evidence="4" id="KW-0227">DNA damage</keyword>
<feature type="domain" description="Formamidopyrimidine-DNA glycosylase catalytic" evidence="15">
    <location>
        <begin position="2"/>
        <end position="150"/>
    </location>
</feature>
<sequence length="273" mass="31804">MPEGPEIKQAADKISSAITHSPVEEIFFAFERLKPYESELKNHRIIKVDTKGKAMLIHFDNELTIYSHNQLYGKWMVRKSYDYPKTNRQLRLAIHNHQKSALLYSASDIEVLDKDELALHPFLNRLGPDILDETLNEKQIINRLQDKKFNKKRFSTLLLDQGFLAGNGNYLRSEVLFVGKIHPILRPIDCNQKQLQKLAEAALAVPRQSYETKGITNNLEIVAELKSKGYKRQEYRHWVFGREDKPCYICSTTIIKDTTAGRRYYYCPQCQKQ</sequence>
<evidence type="ECO:0000256" key="3">
    <source>
        <dbReference type="ARBA" id="ARBA00022723"/>
    </source>
</evidence>
<keyword evidence="5 13" id="KW-0863">Zinc-finger</keyword>
<evidence type="ECO:0000313" key="16">
    <source>
        <dbReference type="EMBL" id="BAY84881.1"/>
    </source>
</evidence>
<feature type="domain" description="FPG-type" evidence="14">
    <location>
        <begin position="238"/>
        <end position="272"/>
    </location>
</feature>
<keyword evidence="8" id="KW-0238">DNA-binding</keyword>
<keyword evidence="17" id="KW-1185">Reference proteome</keyword>
<evidence type="ECO:0000313" key="17">
    <source>
        <dbReference type="Proteomes" id="UP000218418"/>
    </source>
</evidence>
<comment type="similarity">
    <text evidence="1">Belongs to the FPG family.</text>
</comment>
<dbReference type="Gene3D" id="1.10.8.50">
    <property type="match status" value="1"/>
</dbReference>
<dbReference type="InterPro" id="IPR010979">
    <property type="entry name" value="Ribosomal_uS13-like_H2TH"/>
</dbReference>
<dbReference type="Gene3D" id="3.20.190.10">
    <property type="entry name" value="MutM-like, N-terminal"/>
    <property type="match status" value="1"/>
</dbReference>
<dbReference type="GO" id="GO:0008270">
    <property type="term" value="F:zinc ion binding"/>
    <property type="evidence" value="ECO:0007669"/>
    <property type="project" value="UniProtKB-KW"/>
</dbReference>
<evidence type="ECO:0000256" key="4">
    <source>
        <dbReference type="ARBA" id="ARBA00022763"/>
    </source>
</evidence>
<dbReference type="EMBL" id="AP018227">
    <property type="protein sequence ID" value="BAY84881.1"/>
    <property type="molecule type" value="Genomic_DNA"/>
</dbReference>
<proteinExistence type="inferred from homology"/>
<dbReference type="Proteomes" id="UP000218418">
    <property type="component" value="Chromosome"/>
</dbReference>
<dbReference type="GO" id="GO:0003684">
    <property type="term" value="F:damaged DNA binding"/>
    <property type="evidence" value="ECO:0007669"/>
    <property type="project" value="InterPro"/>
</dbReference>
<keyword evidence="16" id="KW-0255">Endonuclease</keyword>
<evidence type="ECO:0000256" key="13">
    <source>
        <dbReference type="PROSITE-ProRule" id="PRU00391"/>
    </source>
</evidence>
<dbReference type="GO" id="GO:0000703">
    <property type="term" value="F:oxidized pyrimidine nucleobase lesion DNA N-glycosylase activity"/>
    <property type="evidence" value="ECO:0007669"/>
    <property type="project" value="InterPro"/>
</dbReference>
<protein>
    <recommendedName>
        <fullName evidence="2">DNA-(apurinic or apyrimidinic site) lyase</fullName>
        <ecNumber evidence="2">4.2.99.18</ecNumber>
    </recommendedName>
</protein>
<keyword evidence="16" id="KW-0540">Nuclease</keyword>
<dbReference type="InterPro" id="IPR000214">
    <property type="entry name" value="Znf_DNA_glyclase/AP_lyase"/>
</dbReference>
<dbReference type="PROSITE" id="PS51066">
    <property type="entry name" value="ZF_FPG_2"/>
    <property type="match status" value="1"/>
</dbReference>
<organism evidence="16 17">
    <name type="scientific">Calothrix parasitica NIES-267</name>
    <dbReference type="NCBI Taxonomy" id="1973488"/>
    <lineage>
        <taxon>Bacteria</taxon>
        <taxon>Bacillati</taxon>
        <taxon>Cyanobacteriota</taxon>
        <taxon>Cyanophyceae</taxon>
        <taxon>Nostocales</taxon>
        <taxon>Calotrichaceae</taxon>
        <taxon>Calothrix</taxon>
    </lineage>
</organism>
<dbReference type="SUPFAM" id="SSF81624">
    <property type="entry name" value="N-terminal domain of MutM-like DNA repair proteins"/>
    <property type="match status" value="1"/>
</dbReference>
<dbReference type="NCBIfam" id="NF007763">
    <property type="entry name" value="PRK10445.1"/>
    <property type="match status" value="1"/>
</dbReference>
<evidence type="ECO:0000259" key="14">
    <source>
        <dbReference type="PROSITE" id="PS51066"/>
    </source>
</evidence>
<evidence type="ECO:0000256" key="2">
    <source>
        <dbReference type="ARBA" id="ARBA00012720"/>
    </source>
</evidence>
<dbReference type="InterPro" id="IPR015886">
    <property type="entry name" value="H2TH_FPG"/>
</dbReference>
<dbReference type="GO" id="GO:0140078">
    <property type="term" value="F:class I DNA-(apurinic or apyrimidinic site) endonuclease activity"/>
    <property type="evidence" value="ECO:0007669"/>
    <property type="project" value="UniProtKB-EC"/>
</dbReference>
<dbReference type="GO" id="GO:0006284">
    <property type="term" value="P:base-excision repair"/>
    <property type="evidence" value="ECO:0007669"/>
    <property type="project" value="InterPro"/>
</dbReference>
<evidence type="ECO:0000256" key="1">
    <source>
        <dbReference type="ARBA" id="ARBA00009409"/>
    </source>
</evidence>
<evidence type="ECO:0000259" key="15">
    <source>
        <dbReference type="PROSITE" id="PS51068"/>
    </source>
</evidence>
<dbReference type="OrthoDB" id="9800855at2"/>
<dbReference type="PROSITE" id="PS51068">
    <property type="entry name" value="FPG_CAT"/>
    <property type="match status" value="1"/>
</dbReference>
<dbReference type="PANTHER" id="PTHR42697">
    <property type="entry name" value="ENDONUCLEASE 8"/>
    <property type="match status" value="1"/>
</dbReference>
<dbReference type="SUPFAM" id="SSF57716">
    <property type="entry name" value="Glucocorticoid receptor-like (DNA-binding domain)"/>
    <property type="match status" value="1"/>
</dbReference>
<evidence type="ECO:0000256" key="10">
    <source>
        <dbReference type="ARBA" id="ARBA00023239"/>
    </source>
</evidence>
<keyword evidence="6" id="KW-0378">Hydrolase</keyword>
<keyword evidence="9" id="KW-0234">DNA repair</keyword>
<dbReference type="AlphaFoldDB" id="A0A1Z4LUP7"/>
<keyword evidence="12" id="KW-0326">Glycosidase</keyword>
<gene>
    <name evidence="16" type="ORF">NIES267_43790</name>
</gene>
<dbReference type="Pfam" id="PF06831">
    <property type="entry name" value="H2TH"/>
    <property type="match status" value="1"/>
</dbReference>
<dbReference type="Pfam" id="PF01149">
    <property type="entry name" value="Fapy_DNA_glyco"/>
    <property type="match status" value="1"/>
</dbReference>
<evidence type="ECO:0000256" key="11">
    <source>
        <dbReference type="ARBA" id="ARBA00023268"/>
    </source>
</evidence>
<name>A0A1Z4LUP7_9CYAN</name>
<evidence type="ECO:0000256" key="8">
    <source>
        <dbReference type="ARBA" id="ARBA00023125"/>
    </source>
</evidence>
<keyword evidence="3" id="KW-0479">Metal-binding</keyword>
<evidence type="ECO:0000256" key="7">
    <source>
        <dbReference type="ARBA" id="ARBA00022833"/>
    </source>
</evidence>
<keyword evidence="11" id="KW-0511">Multifunctional enzyme</keyword>